<evidence type="ECO:0000313" key="2">
    <source>
        <dbReference type="Proteomes" id="UP001241377"/>
    </source>
</evidence>
<comment type="caution">
    <text evidence="1">The sequence shown here is derived from an EMBL/GenBank/DDBJ whole genome shotgun (WGS) entry which is preliminary data.</text>
</comment>
<gene>
    <name evidence="1" type="ORF">QFC19_007035</name>
</gene>
<keyword evidence="2" id="KW-1185">Reference proteome</keyword>
<protein>
    <submittedName>
        <fullName evidence="1">Uncharacterized protein</fullName>
    </submittedName>
</protein>
<organism evidence="1 2">
    <name type="scientific">Naganishia cerealis</name>
    <dbReference type="NCBI Taxonomy" id="610337"/>
    <lineage>
        <taxon>Eukaryota</taxon>
        <taxon>Fungi</taxon>
        <taxon>Dikarya</taxon>
        <taxon>Basidiomycota</taxon>
        <taxon>Agaricomycotina</taxon>
        <taxon>Tremellomycetes</taxon>
        <taxon>Filobasidiales</taxon>
        <taxon>Filobasidiaceae</taxon>
        <taxon>Naganishia</taxon>
    </lineage>
</organism>
<name>A0ACC2VD02_9TREE</name>
<dbReference type="EMBL" id="JASBWR010000090">
    <property type="protein sequence ID" value="KAJ9096936.1"/>
    <property type="molecule type" value="Genomic_DNA"/>
</dbReference>
<dbReference type="Proteomes" id="UP001241377">
    <property type="component" value="Unassembled WGS sequence"/>
</dbReference>
<proteinExistence type="predicted"/>
<evidence type="ECO:0000313" key="1">
    <source>
        <dbReference type="EMBL" id="KAJ9096936.1"/>
    </source>
</evidence>
<accession>A0ACC2VD02</accession>
<reference evidence="1" key="1">
    <citation type="submission" date="2023-04" db="EMBL/GenBank/DDBJ databases">
        <title>Draft Genome sequencing of Naganishia species isolated from polar environments using Oxford Nanopore Technology.</title>
        <authorList>
            <person name="Leo P."/>
            <person name="Venkateswaran K."/>
        </authorList>
    </citation>
    <scope>NUCLEOTIDE SEQUENCE</scope>
    <source>
        <strain evidence="1">MNA-CCFEE 5261</strain>
    </source>
</reference>
<sequence length="102" mass="11334">MEWIAIVYDKPGADRAPVIEQHKAAVPGYIKAGIVTNAGPIFEDEERTKFAGSAFNLIANSKEEVIEFLKNDIFGKSGIWDIDSVVVHPLGVAYRKQQDLQF</sequence>